<accession>A0A1D6LTX2</accession>
<keyword evidence="6" id="KW-0539">Nucleus</keyword>
<dbReference type="ExpressionAtlas" id="A0A1D6LTX2">
    <property type="expression patterns" value="baseline and differential"/>
</dbReference>
<evidence type="ECO:0000256" key="3">
    <source>
        <dbReference type="ARBA" id="ARBA00023015"/>
    </source>
</evidence>
<dbReference type="SMART" id="SM00353">
    <property type="entry name" value="HLH"/>
    <property type="match status" value="1"/>
</dbReference>
<protein>
    <submittedName>
        <fullName evidence="9">Putative HLH DNA-binding domain superfamily protein isoform 1</fullName>
    </submittedName>
</protein>
<dbReference type="PANTHER" id="PTHR16223">
    <property type="entry name" value="TRANSCRIPTION FACTOR BHLH83-RELATED"/>
    <property type="match status" value="1"/>
</dbReference>
<evidence type="ECO:0000256" key="1">
    <source>
        <dbReference type="ARBA" id="ARBA00004123"/>
    </source>
</evidence>
<proteinExistence type="inferred from homology"/>
<name>A0A1D6LTX2_MAIZE</name>
<feature type="region of interest" description="Disordered" evidence="7">
    <location>
        <begin position="274"/>
        <end position="301"/>
    </location>
</feature>
<dbReference type="PANTHER" id="PTHR16223:SF62">
    <property type="entry name" value="OS06G0193400 PROTEIN"/>
    <property type="match status" value="1"/>
</dbReference>
<evidence type="ECO:0000256" key="7">
    <source>
        <dbReference type="SAM" id="MobiDB-lite"/>
    </source>
</evidence>
<dbReference type="PROSITE" id="PS50888">
    <property type="entry name" value="BHLH"/>
    <property type="match status" value="1"/>
</dbReference>
<dbReference type="AlphaFoldDB" id="A0A1D6LTX2"/>
<feature type="compositionally biased region" description="Polar residues" evidence="7">
    <location>
        <begin position="287"/>
        <end position="297"/>
    </location>
</feature>
<dbReference type="GO" id="GO:0005634">
    <property type="term" value="C:nucleus"/>
    <property type="evidence" value="ECO:0007669"/>
    <property type="project" value="UniProtKB-SubCell"/>
</dbReference>
<evidence type="ECO:0000259" key="8">
    <source>
        <dbReference type="PROSITE" id="PS50888"/>
    </source>
</evidence>
<reference evidence="9" key="2">
    <citation type="submission" date="2015-12" db="EMBL/GenBank/DDBJ databases">
        <title>Update maize B73 reference genome by single molecule sequencing technologies.</title>
        <authorList>
            <consortium name="Maize Genome Sequencing Project"/>
            <person name="Ware D."/>
        </authorList>
    </citation>
    <scope>NUCLEOTIDE SEQUENCE</scope>
    <source>
        <tissue evidence="9">Seedling</tissue>
    </source>
</reference>
<dbReference type="InterPro" id="IPR036638">
    <property type="entry name" value="HLH_DNA-bd_sf"/>
</dbReference>
<dbReference type="Gramene" id="Zm00001eb278470_T002">
    <property type="protein sequence ID" value="Zm00001eb278470_P002"/>
    <property type="gene ID" value="Zm00001eb278470"/>
</dbReference>
<dbReference type="GO" id="GO:0003700">
    <property type="term" value="F:DNA-binding transcription factor activity"/>
    <property type="evidence" value="ECO:0007669"/>
    <property type="project" value="InterPro"/>
</dbReference>
<dbReference type="InterPro" id="IPR011598">
    <property type="entry name" value="bHLH_dom"/>
</dbReference>
<dbReference type="InterPro" id="IPR045843">
    <property type="entry name" value="IND-like"/>
</dbReference>
<reference evidence="10" key="3">
    <citation type="submission" date="2019-07" db="EMBL/GenBank/DDBJ databases">
        <authorList>
            <person name="Seetharam A."/>
            <person name="Woodhouse M."/>
            <person name="Cannon E."/>
        </authorList>
    </citation>
    <scope>NUCLEOTIDE SEQUENCE [LARGE SCALE GENOMIC DNA]</scope>
    <source>
        <strain evidence="10">cv. B73</strain>
    </source>
</reference>
<dbReference type="EnsemblPlants" id="Zm00001eb278470_T002">
    <property type="protein sequence ID" value="Zm00001eb278470_P002"/>
    <property type="gene ID" value="Zm00001eb278470"/>
</dbReference>
<evidence type="ECO:0000313" key="10">
    <source>
        <dbReference type="EnsemblPlants" id="Zm00001eb278470_P002"/>
    </source>
</evidence>
<dbReference type="GO" id="GO:0046983">
    <property type="term" value="F:protein dimerization activity"/>
    <property type="evidence" value="ECO:0007669"/>
    <property type="project" value="InterPro"/>
</dbReference>
<keyword evidence="11" id="KW-1185">Reference proteome</keyword>
<organism evidence="9">
    <name type="scientific">Zea mays</name>
    <name type="common">Maize</name>
    <dbReference type="NCBI Taxonomy" id="4577"/>
    <lineage>
        <taxon>Eukaryota</taxon>
        <taxon>Viridiplantae</taxon>
        <taxon>Streptophyta</taxon>
        <taxon>Embryophyta</taxon>
        <taxon>Tracheophyta</taxon>
        <taxon>Spermatophyta</taxon>
        <taxon>Magnoliopsida</taxon>
        <taxon>Liliopsida</taxon>
        <taxon>Poales</taxon>
        <taxon>Poaceae</taxon>
        <taxon>PACMAD clade</taxon>
        <taxon>Panicoideae</taxon>
        <taxon>Andropogonodae</taxon>
        <taxon>Andropogoneae</taxon>
        <taxon>Tripsacinae</taxon>
        <taxon>Zea</taxon>
    </lineage>
</organism>
<dbReference type="OrthoDB" id="759159at2759"/>
<dbReference type="GeneID" id="100192577"/>
<dbReference type="Proteomes" id="UP000007305">
    <property type="component" value="Chromosome 6"/>
</dbReference>
<reference evidence="11" key="1">
    <citation type="journal article" date="2009" name="Science">
        <title>The B73 maize genome: complexity, diversity, and dynamics.</title>
        <authorList>
            <person name="Schnable P.S."/>
            <person name="Ware D."/>
            <person name="Fulton R.S."/>
            <person name="Stein J.C."/>
            <person name="Wei F."/>
            <person name="Pasternak S."/>
            <person name="Liang C."/>
            <person name="Zhang J."/>
            <person name="Fulton L."/>
            <person name="Graves T.A."/>
            <person name="Minx P."/>
            <person name="Reily A.D."/>
            <person name="Courtney L."/>
            <person name="Kruchowski S.S."/>
            <person name="Tomlinson C."/>
            <person name="Strong C."/>
            <person name="Delehaunty K."/>
            <person name="Fronick C."/>
            <person name="Courtney B."/>
            <person name="Rock S.M."/>
            <person name="Belter E."/>
            <person name="Du F."/>
            <person name="Kim K."/>
            <person name="Abbott R.M."/>
            <person name="Cotton M."/>
            <person name="Levy A."/>
            <person name="Marchetto P."/>
            <person name="Ochoa K."/>
            <person name="Jackson S.M."/>
            <person name="Gillam B."/>
            <person name="Chen W."/>
            <person name="Yan L."/>
            <person name="Higginbotham J."/>
            <person name="Cardenas M."/>
            <person name="Waligorski J."/>
            <person name="Applebaum E."/>
            <person name="Phelps L."/>
            <person name="Falcone J."/>
            <person name="Kanchi K."/>
            <person name="Thane T."/>
            <person name="Scimone A."/>
            <person name="Thane N."/>
            <person name="Henke J."/>
            <person name="Wang T."/>
            <person name="Ruppert J."/>
            <person name="Shah N."/>
            <person name="Rotter K."/>
            <person name="Hodges J."/>
            <person name="Ingenthron E."/>
            <person name="Cordes M."/>
            <person name="Kohlberg S."/>
            <person name="Sgro J."/>
            <person name="Delgado B."/>
            <person name="Mead K."/>
            <person name="Chinwalla A."/>
            <person name="Leonard S."/>
            <person name="Crouse K."/>
            <person name="Collura K."/>
            <person name="Kudrna D."/>
            <person name="Currie J."/>
            <person name="He R."/>
            <person name="Angelova A."/>
            <person name="Rajasekar S."/>
            <person name="Mueller T."/>
            <person name="Lomeli R."/>
            <person name="Scara G."/>
            <person name="Ko A."/>
            <person name="Delaney K."/>
            <person name="Wissotski M."/>
            <person name="Lopez G."/>
            <person name="Campos D."/>
            <person name="Braidotti M."/>
            <person name="Ashley E."/>
            <person name="Golser W."/>
            <person name="Kim H."/>
            <person name="Lee S."/>
            <person name="Lin J."/>
            <person name="Dujmic Z."/>
            <person name="Kim W."/>
            <person name="Talag J."/>
            <person name="Zuccolo A."/>
            <person name="Fan C."/>
            <person name="Sebastian A."/>
            <person name="Kramer M."/>
            <person name="Spiegel L."/>
            <person name="Nascimento L."/>
            <person name="Zutavern T."/>
            <person name="Miller B."/>
            <person name="Ambroise C."/>
            <person name="Muller S."/>
            <person name="Spooner W."/>
            <person name="Narechania A."/>
            <person name="Ren L."/>
            <person name="Wei S."/>
            <person name="Kumari S."/>
            <person name="Faga B."/>
            <person name="Levy M.J."/>
            <person name="McMahan L."/>
            <person name="Van Buren P."/>
            <person name="Vaughn M.W."/>
            <person name="Ying K."/>
            <person name="Yeh C.-T."/>
            <person name="Emrich S.J."/>
            <person name="Jia Y."/>
            <person name="Kalyanaraman A."/>
            <person name="Hsia A.-P."/>
            <person name="Barbazuk W.B."/>
            <person name="Baucom R.S."/>
            <person name="Brutnell T.P."/>
            <person name="Carpita N.C."/>
            <person name="Chaparro C."/>
            <person name="Chia J.-M."/>
            <person name="Deragon J.-M."/>
            <person name="Estill J.C."/>
            <person name="Fu Y."/>
            <person name="Jeddeloh J.A."/>
            <person name="Han Y."/>
            <person name="Lee H."/>
            <person name="Li P."/>
            <person name="Lisch D.R."/>
            <person name="Liu S."/>
            <person name="Liu Z."/>
            <person name="Nagel D.H."/>
            <person name="McCann M.C."/>
            <person name="SanMiguel P."/>
            <person name="Myers A.M."/>
            <person name="Nettleton D."/>
            <person name="Nguyen J."/>
            <person name="Penning B.W."/>
            <person name="Ponnala L."/>
            <person name="Schneider K.L."/>
            <person name="Schwartz D.C."/>
            <person name="Sharma A."/>
            <person name="Soderlund C."/>
            <person name="Springer N.M."/>
            <person name="Sun Q."/>
            <person name="Wang H."/>
            <person name="Waterman M."/>
            <person name="Westerman R."/>
            <person name="Wolfgruber T.K."/>
            <person name="Yang L."/>
            <person name="Yu Y."/>
            <person name="Zhang L."/>
            <person name="Zhou S."/>
            <person name="Zhu Q."/>
            <person name="Bennetzen J.L."/>
            <person name="Dawe R.K."/>
            <person name="Jiang J."/>
            <person name="Jiang N."/>
            <person name="Presting G.G."/>
            <person name="Wessler S.R."/>
            <person name="Aluru S."/>
            <person name="Martienssen R.A."/>
            <person name="Clifton S.W."/>
            <person name="McCombie W.R."/>
            <person name="Wing R.A."/>
            <person name="Wilson R.K."/>
        </authorList>
    </citation>
    <scope>NUCLEOTIDE SEQUENCE [LARGE SCALE GENOMIC DNA]</scope>
    <source>
        <strain evidence="11">cv. B73</strain>
    </source>
</reference>
<keyword evidence="5" id="KW-0804">Transcription</keyword>
<gene>
    <name evidence="10" type="primary">LOC100192577</name>
    <name evidence="9" type="ORF">ZEAMMB73_Zm00001d037098</name>
</gene>
<keyword evidence="3" id="KW-0805">Transcription regulation</keyword>
<dbReference type="GO" id="GO:0080147">
    <property type="term" value="P:root hair cell development"/>
    <property type="evidence" value="ECO:0007669"/>
    <property type="project" value="UniProtKB-ARBA"/>
</dbReference>
<dbReference type="Gene3D" id="4.10.280.10">
    <property type="entry name" value="Helix-loop-helix DNA-binding domain"/>
    <property type="match status" value="1"/>
</dbReference>
<evidence type="ECO:0000256" key="2">
    <source>
        <dbReference type="ARBA" id="ARBA00005510"/>
    </source>
</evidence>
<evidence type="ECO:0000313" key="9">
    <source>
        <dbReference type="EMBL" id="AQK82846.1"/>
    </source>
</evidence>
<comment type="subcellular location">
    <subcellularLocation>
        <location evidence="1">Nucleus</location>
    </subcellularLocation>
</comment>
<dbReference type="FunFam" id="4.10.280.10:FF:000017">
    <property type="entry name" value="Transcription factor bHLH66"/>
    <property type="match status" value="1"/>
</dbReference>
<evidence type="ECO:0000256" key="4">
    <source>
        <dbReference type="ARBA" id="ARBA00023125"/>
    </source>
</evidence>
<dbReference type="RefSeq" id="XP_008647333.1">
    <property type="nucleotide sequence ID" value="XM_008649111.3"/>
</dbReference>
<reference evidence="10" key="4">
    <citation type="submission" date="2021-05" db="UniProtKB">
        <authorList>
            <consortium name="EnsemblPlants"/>
        </authorList>
    </citation>
    <scope>IDENTIFICATION</scope>
    <source>
        <strain evidence="10">cv. B73</strain>
    </source>
</reference>
<dbReference type="SUPFAM" id="SSF47459">
    <property type="entry name" value="HLH, helix-loop-helix DNA-binding domain"/>
    <property type="match status" value="1"/>
</dbReference>
<evidence type="ECO:0000313" key="11">
    <source>
        <dbReference type="Proteomes" id="UP000007305"/>
    </source>
</evidence>
<sequence length="462" mass="49590">MDFSAGSYFSSWPINSASESYSLADGSAESYGEGSMPPSTYFMTARSDHNLNFSVHEQDSTMLPNEQLTYAGAGQIDLLPAETLSRDKLPENLLELQGLQNISNLQSNLVAPGVFQHNLTPGVFHPQLNTPGLSELPHALSSSIDSNGSEVSAFLADLNAVSSAPTLCSTFQNASSFMEPVNLEAFSIQGAQSDCVLNRTSHPNGNISDSKEFISGSLPSFASVQETNLAASGFKTQKQEQNAVCNIPTFTARNQMSVAAMQGALVPQKIPSRINDNKSEGPVSHPSDVQTQPNSAVNGVGVKPRVRARRGQATDPHSIAERLRREKISDRMKNLQDLVPNSNKADKASMLDEIIDYVKFLQLQVKVLSMSRVGAPGAVLPLLTESKTEGYHGQPLPQGLLDALDSEDSFVFEEEVVKLMETSITSAMQYLQSKGLCLMPVALASAISTQKGVSAAAVPPER</sequence>
<feature type="domain" description="BHLH" evidence="8">
    <location>
        <begin position="312"/>
        <end position="361"/>
    </location>
</feature>
<keyword evidence="4 9" id="KW-0238">DNA-binding</keyword>
<dbReference type="Pfam" id="PF00010">
    <property type="entry name" value="HLH"/>
    <property type="match status" value="1"/>
</dbReference>
<evidence type="ECO:0000256" key="5">
    <source>
        <dbReference type="ARBA" id="ARBA00023163"/>
    </source>
</evidence>
<dbReference type="GO" id="GO:0003677">
    <property type="term" value="F:DNA binding"/>
    <property type="evidence" value="ECO:0007669"/>
    <property type="project" value="UniProtKB-KW"/>
</dbReference>
<evidence type="ECO:0000256" key="6">
    <source>
        <dbReference type="ARBA" id="ARBA00023242"/>
    </source>
</evidence>
<dbReference type="EMBL" id="CM000782">
    <property type="protein sequence ID" value="AQK82846.1"/>
    <property type="molecule type" value="Genomic_DNA"/>
</dbReference>
<comment type="similarity">
    <text evidence="2">Belongs to the bHLH protein family.</text>
</comment>